<protein>
    <submittedName>
        <fullName evidence="3">Uncharacterized protein</fullName>
    </submittedName>
</protein>
<keyword evidence="1" id="KW-0812">Transmembrane</keyword>
<feature type="chain" id="PRO_5036826234" evidence="2">
    <location>
        <begin position="21"/>
        <end position="333"/>
    </location>
</feature>
<dbReference type="AlphaFoldDB" id="A0A922I8A6"/>
<gene>
    <name evidence="3" type="ORF">DERF_004896</name>
</gene>
<evidence type="ECO:0000313" key="3">
    <source>
        <dbReference type="EMBL" id="KAH9521223.1"/>
    </source>
</evidence>
<organism evidence="3 4">
    <name type="scientific">Dermatophagoides farinae</name>
    <name type="common">American house dust mite</name>
    <dbReference type="NCBI Taxonomy" id="6954"/>
    <lineage>
        <taxon>Eukaryota</taxon>
        <taxon>Metazoa</taxon>
        <taxon>Ecdysozoa</taxon>
        <taxon>Arthropoda</taxon>
        <taxon>Chelicerata</taxon>
        <taxon>Arachnida</taxon>
        <taxon>Acari</taxon>
        <taxon>Acariformes</taxon>
        <taxon>Sarcoptiformes</taxon>
        <taxon>Astigmata</taxon>
        <taxon>Psoroptidia</taxon>
        <taxon>Analgoidea</taxon>
        <taxon>Pyroglyphidae</taxon>
        <taxon>Dermatophagoidinae</taxon>
        <taxon>Dermatophagoides</taxon>
    </lineage>
</organism>
<evidence type="ECO:0000313" key="4">
    <source>
        <dbReference type="Proteomes" id="UP000790347"/>
    </source>
</evidence>
<comment type="caution">
    <text evidence="3">The sequence shown here is derived from an EMBL/GenBank/DDBJ whole genome shotgun (WGS) entry which is preliminary data.</text>
</comment>
<keyword evidence="1" id="KW-0472">Membrane</keyword>
<name>A0A922I8A6_DERFA</name>
<evidence type="ECO:0000256" key="2">
    <source>
        <dbReference type="SAM" id="SignalP"/>
    </source>
</evidence>
<reference evidence="3" key="2">
    <citation type="journal article" date="2022" name="Res Sq">
        <title>Comparative Genomics Reveals Insights into the Divergent Evolution of Astigmatic Mites and Household Pest Adaptations.</title>
        <authorList>
            <person name="Xiong Q."/>
            <person name="Wan A.T.-Y."/>
            <person name="Liu X.-Y."/>
            <person name="Fung C.S.-H."/>
            <person name="Xiao X."/>
            <person name="Malainual N."/>
            <person name="Hou J."/>
            <person name="Wang L."/>
            <person name="Wang M."/>
            <person name="Yang K."/>
            <person name="Cui Y."/>
            <person name="Leung E."/>
            <person name="Nong W."/>
            <person name="Shin S.-K."/>
            <person name="Au S."/>
            <person name="Jeong K.Y."/>
            <person name="Chew F.T."/>
            <person name="Hui J."/>
            <person name="Leung T.F."/>
            <person name="Tungtrongchitr A."/>
            <person name="Zhong N."/>
            <person name="Liu Z."/>
            <person name="Tsui S."/>
        </authorList>
    </citation>
    <scope>NUCLEOTIDE SEQUENCE</scope>
    <source>
        <strain evidence="3">Derf</strain>
        <tissue evidence="3">Whole organism</tissue>
    </source>
</reference>
<keyword evidence="2" id="KW-0732">Signal</keyword>
<accession>A0A922I8A6</accession>
<keyword evidence="4" id="KW-1185">Reference proteome</keyword>
<proteinExistence type="predicted"/>
<dbReference type="EMBL" id="ASGP02000002">
    <property type="protein sequence ID" value="KAH9521223.1"/>
    <property type="molecule type" value="Genomic_DNA"/>
</dbReference>
<dbReference type="Proteomes" id="UP000790347">
    <property type="component" value="Unassembled WGS sequence"/>
</dbReference>
<evidence type="ECO:0000256" key="1">
    <source>
        <dbReference type="SAM" id="Phobius"/>
    </source>
</evidence>
<keyword evidence="1" id="KW-1133">Transmembrane helix</keyword>
<sequence length="333" mass="40207">MERSHRTWLIWLVLCSYANAITFYKSNCSDISSDPSTNIILIGIHRNHLTIIDRRFWVFEIERTLFIGYDFRILFGKMYTKMPIQKLWPHAYRVREDENRFEKLRHHVRFGWIWSEYNLTFAYQTKRNDEKLRFFSYDLASDRWHWNVTVKQSLATTKVNKDLVFISNMLPNRQRMWLIRYRRHDRQILMARYDSLKQWYFLCSADLVDDGRRIDNVTIGNNSCTPESIAPMALDDQPIIKAFQTHTRFFFITNRYVYYVSSSLVRSKSLLLGIRFQMQRKEIEKLFICEPSILQFIQYNRMYIINIFIVHVSLPLYMVSTCPVYLVNVAFVI</sequence>
<feature type="signal peptide" evidence="2">
    <location>
        <begin position="1"/>
        <end position="20"/>
    </location>
</feature>
<feature type="transmembrane region" description="Helical" evidence="1">
    <location>
        <begin position="303"/>
        <end position="326"/>
    </location>
</feature>
<reference evidence="3" key="1">
    <citation type="submission" date="2013-05" db="EMBL/GenBank/DDBJ databases">
        <authorList>
            <person name="Yim A.K.Y."/>
            <person name="Chan T.F."/>
            <person name="Ji K.M."/>
            <person name="Liu X.Y."/>
            <person name="Zhou J.W."/>
            <person name="Li R.Q."/>
            <person name="Yang K.Y."/>
            <person name="Li J."/>
            <person name="Li M."/>
            <person name="Law P.T.W."/>
            <person name="Wu Y.L."/>
            <person name="Cai Z.L."/>
            <person name="Qin H."/>
            <person name="Bao Y."/>
            <person name="Leung R.K.K."/>
            <person name="Ng P.K.S."/>
            <person name="Zou J."/>
            <person name="Zhong X.J."/>
            <person name="Ran P.X."/>
            <person name="Zhong N.S."/>
            <person name="Liu Z.G."/>
            <person name="Tsui S.K.W."/>
        </authorList>
    </citation>
    <scope>NUCLEOTIDE SEQUENCE</scope>
    <source>
        <strain evidence="3">Derf</strain>
        <tissue evidence="3">Whole organism</tissue>
    </source>
</reference>